<keyword evidence="6" id="KW-1185">Reference proteome</keyword>
<keyword evidence="5" id="KW-0067">ATP-binding</keyword>
<feature type="domain" description="DNA helicase DnaB-like N-terminal" evidence="4">
    <location>
        <begin position="33"/>
        <end position="117"/>
    </location>
</feature>
<sequence>MSTDPTSGDPDDDGGLEPDERLDAGDLTEDPRLDSEALCLCGVLWSTAAAASPVVEVLQAGDFTRPAHGALFTLIAGQLQRGRPHDPASIAAVITQQGTGAHQGGLLTRALADATAAGATPEATGHHAVNVLAAAYRRSFHTAAAALTQAAEALPTDALFDHLVTVGRAQRTATERLQHAAAVLDSSRSR</sequence>
<feature type="compositionally biased region" description="Basic and acidic residues" evidence="3">
    <location>
        <begin position="18"/>
        <end position="29"/>
    </location>
</feature>
<keyword evidence="5" id="KW-0378">Hydrolase</keyword>
<keyword evidence="1" id="KW-0235">DNA replication</keyword>
<organism evidence="5 6">
    <name type="scientific">Rhodococcus antarcticus</name>
    <dbReference type="NCBI Taxonomy" id="2987751"/>
    <lineage>
        <taxon>Bacteria</taxon>
        <taxon>Bacillati</taxon>
        <taxon>Actinomycetota</taxon>
        <taxon>Actinomycetes</taxon>
        <taxon>Mycobacteriales</taxon>
        <taxon>Nocardiaceae</taxon>
        <taxon>Rhodococcus</taxon>
    </lineage>
</organism>
<dbReference type="InterPro" id="IPR036185">
    <property type="entry name" value="DNA_heli_DnaB-like_N_sf"/>
</dbReference>
<keyword evidence="2" id="KW-0238">DNA-binding</keyword>
<feature type="region of interest" description="Disordered" evidence="3">
    <location>
        <begin position="1"/>
        <end position="29"/>
    </location>
</feature>
<dbReference type="Proteomes" id="UP001164965">
    <property type="component" value="Plasmid unnamed2"/>
</dbReference>
<geneLocation type="plasmid" evidence="5 6">
    <name>unnamed2</name>
</geneLocation>
<name>A0ABY6P5T4_9NOCA</name>
<reference evidence="5" key="1">
    <citation type="submission" date="2022-10" db="EMBL/GenBank/DDBJ databases">
        <title>Rhodococcus sp.75.</title>
        <authorList>
            <person name="Sun M."/>
        </authorList>
    </citation>
    <scope>NUCLEOTIDE SEQUENCE</scope>
    <source>
        <strain evidence="5">75</strain>
        <plasmid evidence="5">unnamed2</plasmid>
    </source>
</reference>
<dbReference type="EMBL" id="CP110617">
    <property type="protein sequence ID" value="UZJ27005.1"/>
    <property type="molecule type" value="Genomic_DNA"/>
</dbReference>
<evidence type="ECO:0000256" key="3">
    <source>
        <dbReference type="SAM" id="MobiDB-lite"/>
    </source>
</evidence>
<dbReference type="RefSeq" id="WP_265385109.1">
    <property type="nucleotide sequence ID" value="NZ_CP110617.1"/>
</dbReference>
<evidence type="ECO:0000313" key="6">
    <source>
        <dbReference type="Proteomes" id="UP001164965"/>
    </source>
</evidence>
<dbReference type="Pfam" id="PF00772">
    <property type="entry name" value="DnaB"/>
    <property type="match status" value="1"/>
</dbReference>
<keyword evidence="5" id="KW-0614">Plasmid</keyword>
<gene>
    <name evidence="5" type="ORF">RHODO2019_18615</name>
</gene>
<evidence type="ECO:0000259" key="4">
    <source>
        <dbReference type="Pfam" id="PF00772"/>
    </source>
</evidence>
<accession>A0ABY6P5T4</accession>
<evidence type="ECO:0000256" key="2">
    <source>
        <dbReference type="ARBA" id="ARBA00023125"/>
    </source>
</evidence>
<dbReference type="InterPro" id="IPR016136">
    <property type="entry name" value="DNA_helicase_N/primase_C"/>
</dbReference>
<evidence type="ECO:0000313" key="5">
    <source>
        <dbReference type="EMBL" id="UZJ27005.1"/>
    </source>
</evidence>
<protein>
    <submittedName>
        <fullName evidence="5">DNA helicase</fullName>
    </submittedName>
</protein>
<dbReference type="SUPFAM" id="SSF48024">
    <property type="entry name" value="N-terminal domain of DnaB helicase"/>
    <property type="match status" value="1"/>
</dbReference>
<dbReference type="Gene3D" id="1.10.860.10">
    <property type="entry name" value="DNAb Helicase, Chain A"/>
    <property type="match status" value="1"/>
</dbReference>
<dbReference type="GO" id="GO:0004386">
    <property type="term" value="F:helicase activity"/>
    <property type="evidence" value="ECO:0007669"/>
    <property type="project" value="UniProtKB-KW"/>
</dbReference>
<proteinExistence type="predicted"/>
<dbReference type="InterPro" id="IPR007693">
    <property type="entry name" value="DNA_helicase_DnaB-like_N"/>
</dbReference>
<keyword evidence="5" id="KW-0547">Nucleotide-binding</keyword>
<evidence type="ECO:0000256" key="1">
    <source>
        <dbReference type="ARBA" id="ARBA00022705"/>
    </source>
</evidence>
<keyword evidence="5" id="KW-0347">Helicase</keyword>